<evidence type="ECO:0000313" key="2">
    <source>
        <dbReference type="EMBL" id="CAB9521410.1"/>
    </source>
</evidence>
<evidence type="ECO:0000313" key="3">
    <source>
        <dbReference type="Proteomes" id="UP001153069"/>
    </source>
</evidence>
<dbReference type="GO" id="GO:0032301">
    <property type="term" value="C:MutSalpha complex"/>
    <property type="evidence" value="ECO:0007669"/>
    <property type="project" value="TreeGrafter"/>
</dbReference>
<comment type="caution">
    <text evidence="2">The sequence shown here is derived from an EMBL/GenBank/DDBJ whole genome shotgun (WGS) entry which is preliminary data.</text>
</comment>
<evidence type="ECO:0000256" key="1">
    <source>
        <dbReference type="ARBA" id="ARBA00006271"/>
    </source>
</evidence>
<name>A0A9N8HQS9_9STRA</name>
<accession>A0A9N8HQS9</accession>
<proteinExistence type="inferred from homology"/>
<dbReference type="EMBL" id="CAICTM010001190">
    <property type="protein sequence ID" value="CAB9521410.1"/>
    <property type="molecule type" value="Genomic_DNA"/>
</dbReference>
<organism evidence="2 3">
    <name type="scientific">Seminavis robusta</name>
    <dbReference type="NCBI Taxonomy" id="568900"/>
    <lineage>
        <taxon>Eukaryota</taxon>
        <taxon>Sar</taxon>
        <taxon>Stramenopiles</taxon>
        <taxon>Ochrophyta</taxon>
        <taxon>Bacillariophyta</taxon>
        <taxon>Bacillariophyceae</taxon>
        <taxon>Bacillariophycidae</taxon>
        <taxon>Naviculales</taxon>
        <taxon>Naviculaceae</taxon>
        <taxon>Seminavis</taxon>
    </lineage>
</organism>
<dbReference type="Gene3D" id="1.10.1420.10">
    <property type="match status" value="2"/>
</dbReference>
<dbReference type="PANTHER" id="PTHR11361:SF148">
    <property type="entry name" value="DNA MISMATCH REPAIR PROTEIN MSH6"/>
    <property type="match status" value="1"/>
</dbReference>
<dbReference type="AlphaFoldDB" id="A0A9N8HQS9"/>
<dbReference type="GO" id="GO:0030983">
    <property type="term" value="F:mismatched DNA binding"/>
    <property type="evidence" value="ECO:0007669"/>
    <property type="project" value="InterPro"/>
</dbReference>
<dbReference type="InterPro" id="IPR045076">
    <property type="entry name" value="MutS"/>
</dbReference>
<dbReference type="GO" id="GO:0140664">
    <property type="term" value="F:ATP-dependent DNA damage sensor activity"/>
    <property type="evidence" value="ECO:0007669"/>
    <property type="project" value="InterPro"/>
</dbReference>
<dbReference type="OrthoDB" id="10252754at2759"/>
<dbReference type="PANTHER" id="PTHR11361">
    <property type="entry name" value="DNA MISMATCH REPAIR PROTEIN MUTS FAMILY MEMBER"/>
    <property type="match status" value="1"/>
</dbReference>
<reference evidence="2" key="1">
    <citation type="submission" date="2020-06" db="EMBL/GenBank/DDBJ databases">
        <authorList>
            <consortium name="Plant Systems Biology data submission"/>
        </authorList>
    </citation>
    <scope>NUCLEOTIDE SEQUENCE</scope>
    <source>
        <strain evidence="2">D6</strain>
    </source>
</reference>
<gene>
    <name evidence="2" type="ORF">SEMRO_1192_G251040.1</name>
</gene>
<protein>
    <submittedName>
        <fullName evidence="2">Component of the post-replicative DNA mismatch repair system (MMR). Heterodimerizes with msh-2 to form MutS beta</fullName>
    </submittedName>
</protein>
<keyword evidence="3" id="KW-1185">Reference proteome</keyword>
<dbReference type="InterPro" id="IPR036187">
    <property type="entry name" value="DNA_mismatch_repair_MutS_sf"/>
</dbReference>
<dbReference type="GO" id="GO:0005524">
    <property type="term" value="F:ATP binding"/>
    <property type="evidence" value="ECO:0007669"/>
    <property type="project" value="InterPro"/>
</dbReference>
<dbReference type="Proteomes" id="UP001153069">
    <property type="component" value="Unassembled WGS sequence"/>
</dbReference>
<dbReference type="GO" id="GO:0006298">
    <property type="term" value="P:mismatch repair"/>
    <property type="evidence" value="ECO:0007669"/>
    <property type="project" value="InterPro"/>
</dbReference>
<sequence>MQRDQLEQHKDEMCAVLTPKSLVRTSWKYSGTDLDSKDKYIIELPIGVTVPTDFWMVGKRGKGQKQICKYQSAVVQELVVSLEQAIEAHKERKTQHMQHVFARFDAKRNLWEQVKHVSAMLDALGSLANFCGPPGYCRPQILECPPDATPCIEIVQGRHPCVESTPGSSEFLPKSMQVIIITPQFKLPELRNDLAQMKQKSNSSGRSLPLHAPEPMHSCAILASTGMQRLTREN</sequence>
<comment type="similarity">
    <text evidence="1">Belongs to the DNA mismatch repair MutS family.</text>
</comment>
<dbReference type="SUPFAM" id="SSF48334">
    <property type="entry name" value="DNA repair protein MutS, domain III"/>
    <property type="match status" value="1"/>
</dbReference>